<dbReference type="OrthoDB" id="5589325at2759"/>
<keyword evidence="1 2" id="KW-0732">Signal</keyword>
<feature type="signal peptide" evidence="2">
    <location>
        <begin position="1"/>
        <end position="17"/>
    </location>
</feature>
<evidence type="ECO:0000259" key="3">
    <source>
        <dbReference type="Pfam" id="PF10342"/>
    </source>
</evidence>
<organism evidence="4 5">
    <name type="scientific">Phialocephala subalpina</name>
    <dbReference type="NCBI Taxonomy" id="576137"/>
    <lineage>
        <taxon>Eukaryota</taxon>
        <taxon>Fungi</taxon>
        <taxon>Dikarya</taxon>
        <taxon>Ascomycota</taxon>
        <taxon>Pezizomycotina</taxon>
        <taxon>Leotiomycetes</taxon>
        <taxon>Helotiales</taxon>
        <taxon>Mollisiaceae</taxon>
        <taxon>Phialocephala</taxon>
        <taxon>Phialocephala fortinii species complex</taxon>
    </lineage>
</organism>
<gene>
    <name evidence="4" type="ORF">PAC_13261</name>
</gene>
<protein>
    <recommendedName>
        <fullName evidence="3">Yeast cell wall synthesis Kre9/Knh1-like N-terminal domain-containing protein</fullName>
    </recommendedName>
</protein>
<dbReference type="EMBL" id="FJOG01000023">
    <property type="protein sequence ID" value="CZR63364.1"/>
    <property type="molecule type" value="Genomic_DNA"/>
</dbReference>
<dbReference type="InterPro" id="IPR018466">
    <property type="entry name" value="Kre9/Knh1-like_N"/>
</dbReference>
<evidence type="ECO:0000313" key="5">
    <source>
        <dbReference type="Proteomes" id="UP000184330"/>
    </source>
</evidence>
<reference evidence="4 5" key="1">
    <citation type="submission" date="2016-03" db="EMBL/GenBank/DDBJ databases">
        <authorList>
            <person name="Ploux O."/>
        </authorList>
    </citation>
    <scope>NUCLEOTIDE SEQUENCE [LARGE SCALE GENOMIC DNA]</scope>
    <source>
        <strain evidence="4 5">UAMH 11012</strain>
    </source>
</reference>
<proteinExistence type="predicted"/>
<dbReference type="AlphaFoldDB" id="A0A1L7XEB1"/>
<evidence type="ECO:0000256" key="1">
    <source>
        <dbReference type="ARBA" id="ARBA00022729"/>
    </source>
</evidence>
<evidence type="ECO:0000256" key="2">
    <source>
        <dbReference type="SAM" id="SignalP"/>
    </source>
</evidence>
<evidence type="ECO:0000313" key="4">
    <source>
        <dbReference type="EMBL" id="CZR63364.1"/>
    </source>
</evidence>
<feature type="domain" description="Yeast cell wall synthesis Kre9/Knh1-like N-terminal" evidence="3">
    <location>
        <begin position="29"/>
        <end position="106"/>
    </location>
</feature>
<dbReference type="Pfam" id="PF10342">
    <property type="entry name" value="Kre9_KNH"/>
    <property type="match status" value="1"/>
</dbReference>
<keyword evidence="5" id="KW-1185">Reference proteome</keyword>
<name>A0A1L7XEB1_9HELO</name>
<dbReference type="STRING" id="576137.A0A1L7XEB1"/>
<accession>A0A1L7XEB1</accession>
<dbReference type="Proteomes" id="UP000184330">
    <property type="component" value="Unassembled WGS sequence"/>
</dbReference>
<sequence>MLLRLLYAALIAAGVHGAQFTMTASQFVSVKVGTAFELTWTNASGSVTLLLKMVLLMRSPLLRLLLVRGLTGTSYTWTLESSLVSGSYAFEIDDSSGPNYSVQFTLAEASASSSSASTSSSSSLTKYCVLEYPLINVLNEYIESIPHDIFNNVHYVVYIVYVVLDYILGIPDFVAEVRYELADILQICIIYIIYTFEFEPNSFSYTFRA</sequence>
<feature type="chain" id="PRO_5012521479" description="Yeast cell wall synthesis Kre9/Knh1-like N-terminal domain-containing protein" evidence="2">
    <location>
        <begin position="18"/>
        <end position="209"/>
    </location>
</feature>